<accession>A0A9E7J9H8</accession>
<gene>
    <name evidence="1" type="ORF">MUK42_08428</name>
</gene>
<keyword evidence="2" id="KW-1185">Reference proteome</keyword>
<evidence type="ECO:0000313" key="1">
    <source>
        <dbReference type="EMBL" id="URD72122.1"/>
    </source>
</evidence>
<name>A0A9E7J9H8_9LILI</name>
<dbReference type="EMBL" id="CP097502">
    <property type="protein sequence ID" value="URD72122.1"/>
    <property type="molecule type" value="Genomic_DNA"/>
</dbReference>
<proteinExistence type="predicted"/>
<organism evidence="1 2">
    <name type="scientific">Musa troglodytarum</name>
    <name type="common">fe'i banana</name>
    <dbReference type="NCBI Taxonomy" id="320322"/>
    <lineage>
        <taxon>Eukaryota</taxon>
        <taxon>Viridiplantae</taxon>
        <taxon>Streptophyta</taxon>
        <taxon>Embryophyta</taxon>
        <taxon>Tracheophyta</taxon>
        <taxon>Spermatophyta</taxon>
        <taxon>Magnoliopsida</taxon>
        <taxon>Liliopsida</taxon>
        <taxon>Zingiberales</taxon>
        <taxon>Musaceae</taxon>
        <taxon>Musa</taxon>
    </lineage>
</organism>
<dbReference type="Proteomes" id="UP001055439">
    <property type="component" value="Chromosome 1"/>
</dbReference>
<evidence type="ECO:0000313" key="2">
    <source>
        <dbReference type="Proteomes" id="UP001055439"/>
    </source>
</evidence>
<sequence length="79" mass="9060">MVHSPCLMSADEDPPLESQRLARSWRAFAVLDFGHRQSRHRSATFKFNERLELSRSCIRSSPGQMNAWTGLTMDSGYED</sequence>
<dbReference type="AlphaFoldDB" id="A0A9E7J9H8"/>
<reference evidence="1" key="1">
    <citation type="submission" date="2022-05" db="EMBL/GenBank/DDBJ databases">
        <title>The Musa troglodytarum L. genome provides insights into the mechanism of non-climacteric behaviour and enrichment of carotenoids.</title>
        <authorList>
            <person name="Wang J."/>
        </authorList>
    </citation>
    <scope>NUCLEOTIDE SEQUENCE</scope>
    <source>
        <tissue evidence="1">Leaf</tissue>
    </source>
</reference>
<protein>
    <submittedName>
        <fullName evidence="1">Uncharacterized protein</fullName>
    </submittedName>
</protein>